<accession>A0A498RAY3</accession>
<evidence type="ECO:0000313" key="12">
    <source>
        <dbReference type="Proteomes" id="UP000277811"/>
    </source>
</evidence>
<dbReference type="SMART" id="SM00342">
    <property type="entry name" value="HTH_ARAC"/>
    <property type="match status" value="1"/>
</dbReference>
<evidence type="ECO:0000313" key="11">
    <source>
        <dbReference type="EMBL" id="VBB08120.1"/>
    </source>
</evidence>
<keyword evidence="7" id="KW-0804">Transcription</keyword>
<dbReference type="SUPFAM" id="SSF52172">
    <property type="entry name" value="CheY-like"/>
    <property type="match status" value="1"/>
</dbReference>
<dbReference type="InterPro" id="IPR051552">
    <property type="entry name" value="HptR"/>
</dbReference>
<feature type="domain" description="Response regulatory" evidence="10">
    <location>
        <begin position="24"/>
        <end position="141"/>
    </location>
</feature>
<dbReference type="InterPro" id="IPR018062">
    <property type="entry name" value="HTH_AraC-typ_CS"/>
</dbReference>
<dbReference type="SMART" id="SM00448">
    <property type="entry name" value="REC"/>
    <property type="match status" value="1"/>
</dbReference>
<keyword evidence="6" id="KW-0238">DNA-binding</keyword>
<dbReference type="PROSITE" id="PS00041">
    <property type="entry name" value="HTH_ARAC_FAMILY_1"/>
    <property type="match status" value="1"/>
</dbReference>
<dbReference type="PRINTS" id="PR00032">
    <property type="entry name" value="HTHARAC"/>
</dbReference>
<dbReference type="CDD" id="cd17536">
    <property type="entry name" value="REC_YesN-like"/>
    <property type="match status" value="1"/>
</dbReference>
<dbReference type="InterPro" id="IPR020449">
    <property type="entry name" value="Tscrpt_reg_AraC-type_HTH"/>
</dbReference>
<dbReference type="GO" id="GO:0043565">
    <property type="term" value="F:sequence-specific DNA binding"/>
    <property type="evidence" value="ECO:0007669"/>
    <property type="project" value="InterPro"/>
</dbReference>
<evidence type="ECO:0000256" key="4">
    <source>
        <dbReference type="ARBA" id="ARBA00023012"/>
    </source>
</evidence>
<dbReference type="InterPro" id="IPR011006">
    <property type="entry name" value="CheY-like_superfamily"/>
</dbReference>
<dbReference type="GO" id="GO:0005737">
    <property type="term" value="C:cytoplasm"/>
    <property type="evidence" value="ECO:0007669"/>
    <property type="project" value="UniProtKB-SubCell"/>
</dbReference>
<feature type="modified residue" description="4-aspartylphosphate" evidence="8">
    <location>
        <position position="76"/>
    </location>
</feature>
<dbReference type="PROSITE" id="PS50110">
    <property type="entry name" value="RESPONSE_REGULATORY"/>
    <property type="match status" value="1"/>
</dbReference>
<keyword evidence="5" id="KW-0805">Transcription regulation</keyword>
<dbReference type="SUPFAM" id="SSF46689">
    <property type="entry name" value="Homeodomain-like"/>
    <property type="match status" value="1"/>
</dbReference>
<evidence type="ECO:0000259" key="9">
    <source>
        <dbReference type="PROSITE" id="PS01124"/>
    </source>
</evidence>
<dbReference type="InterPro" id="IPR001789">
    <property type="entry name" value="Sig_transdc_resp-reg_receiver"/>
</dbReference>
<evidence type="ECO:0000259" key="10">
    <source>
        <dbReference type="PROSITE" id="PS50110"/>
    </source>
</evidence>
<sequence length="429" mass="48912">MEKVLQSKFGILLWKGKVSGAMWKVLIADDEPKIRRGLKGSLNWQDLDMEVVGEAADGEMAFDMANQLKPDILLLDICMPFLNGLQLVEQLRSSLENCMIIVITGYDEFAYAQQAVKLKVFDYLLKPVAKEQLMAVLTKAHSELALLHSKSRYINWADRQMKQNGGVLKESVFKQWITGLPAAEALEQLRYLGVQFSSVTGMILIKVIPKLNRSELIKEWDGPLLLFAVQNVIADLLSDWQPSEIFKDNADNFVILAPIHNYPAWLDLGSIFQQTVENRLKHIIITGQKQIEDIDTDVPEVYKELVAAVAVQENCTPVVLLCRQHIEMNYFKEELSLQEVAKTLQISPTYLSRLLKQETGISFVDYLTHVRVKKAIQLMNDPMIKLYEIAERVGYSSQHYFSTAFKKALGISPQEYRKRGWTVECRDKG</sequence>
<feature type="domain" description="HTH araC/xylS-type" evidence="9">
    <location>
        <begin position="320"/>
        <end position="419"/>
    </location>
</feature>
<evidence type="ECO:0000256" key="7">
    <source>
        <dbReference type="ARBA" id="ARBA00023163"/>
    </source>
</evidence>
<keyword evidence="2" id="KW-0963">Cytoplasm</keyword>
<protein>
    <submittedName>
        <fullName evidence="11">Transcription regulator hth arac- type</fullName>
    </submittedName>
</protein>
<dbReference type="AlphaFoldDB" id="A0A498RAY3"/>
<dbReference type="InterPro" id="IPR018060">
    <property type="entry name" value="HTH_AraC"/>
</dbReference>
<name>A0A498RAY3_9FIRM</name>
<evidence type="ECO:0000256" key="1">
    <source>
        <dbReference type="ARBA" id="ARBA00004496"/>
    </source>
</evidence>
<evidence type="ECO:0000256" key="6">
    <source>
        <dbReference type="ARBA" id="ARBA00023125"/>
    </source>
</evidence>
<evidence type="ECO:0000256" key="2">
    <source>
        <dbReference type="ARBA" id="ARBA00022490"/>
    </source>
</evidence>
<organism evidence="11 12">
    <name type="scientific">Lucifera butyrica</name>
    <dbReference type="NCBI Taxonomy" id="1351585"/>
    <lineage>
        <taxon>Bacteria</taxon>
        <taxon>Bacillati</taxon>
        <taxon>Bacillota</taxon>
        <taxon>Negativicutes</taxon>
        <taxon>Veillonellales</taxon>
        <taxon>Veillonellaceae</taxon>
        <taxon>Lucifera</taxon>
    </lineage>
</organism>
<keyword evidence="12" id="KW-1185">Reference proteome</keyword>
<proteinExistence type="predicted"/>
<dbReference type="Proteomes" id="UP000277811">
    <property type="component" value="Unassembled WGS sequence"/>
</dbReference>
<gene>
    <name evidence="11" type="ORF">LUCI_3385</name>
</gene>
<evidence type="ECO:0000256" key="3">
    <source>
        <dbReference type="ARBA" id="ARBA00022553"/>
    </source>
</evidence>
<dbReference type="Pfam" id="PF12833">
    <property type="entry name" value="HTH_18"/>
    <property type="match status" value="1"/>
</dbReference>
<dbReference type="PANTHER" id="PTHR42713">
    <property type="entry name" value="HISTIDINE KINASE-RELATED"/>
    <property type="match status" value="1"/>
</dbReference>
<dbReference type="PANTHER" id="PTHR42713:SF3">
    <property type="entry name" value="TRANSCRIPTIONAL REGULATORY PROTEIN HPTR"/>
    <property type="match status" value="1"/>
</dbReference>
<dbReference type="Gene3D" id="3.40.50.2300">
    <property type="match status" value="1"/>
</dbReference>
<dbReference type="Gene3D" id="1.10.10.60">
    <property type="entry name" value="Homeodomain-like"/>
    <property type="match status" value="2"/>
</dbReference>
<dbReference type="InterPro" id="IPR009057">
    <property type="entry name" value="Homeodomain-like_sf"/>
</dbReference>
<comment type="subcellular location">
    <subcellularLocation>
        <location evidence="1">Cytoplasm</location>
    </subcellularLocation>
</comment>
<dbReference type="PROSITE" id="PS01124">
    <property type="entry name" value="HTH_ARAC_FAMILY_2"/>
    <property type="match status" value="1"/>
</dbReference>
<dbReference type="Pfam" id="PF00072">
    <property type="entry name" value="Response_reg"/>
    <property type="match status" value="1"/>
</dbReference>
<evidence type="ECO:0000256" key="5">
    <source>
        <dbReference type="ARBA" id="ARBA00023015"/>
    </source>
</evidence>
<dbReference type="GO" id="GO:0000160">
    <property type="term" value="P:phosphorelay signal transduction system"/>
    <property type="evidence" value="ECO:0007669"/>
    <property type="project" value="UniProtKB-KW"/>
</dbReference>
<dbReference type="EMBL" id="UPPP01000083">
    <property type="protein sequence ID" value="VBB08120.1"/>
    <property type="molecule type" value="Genomic_DNA"/>
</dbReference>
<keyword evidence="3 8" id="KW-0597">Phosphoprotein</keyword>
<keyword evidence="4" id="KW-0902">Two-component regulatory system</keyword>
<evidence type="ECO:0000256" key="8">
    <source>
        <dbReference type="PROSITE-ProRule" id="PRU00169"/>
    </source>
</evidence>
<dbReference type="GO" id="GO:0003700">
    <property type="term" value="F:DNA-binding transcription factor activity"/>
    <property type="evidence" value="ECO:0007669"/>
    <property type="project" value="InterPro"/>
</dbReference>
<reference evidence="11 12" key="1">
    <citation type="submission" date="2018-06" db="EMBL/GenBank/DDBJ databases">
        <authorList>
            <person name="Strepis N."/>
        </authorList>
    </citation>
    <scope>NUCLEOTIDE SEQUENCE [LARGE SCALE GENOMIC DNA]</scope>
    <source>
        <strain evidence="11">LUCI</strain>
    </source>
</reference>